<comment type="similarity">
    <text evidence="5">Belongs to the glycosyltransferase 26 family. TagA/TarA subfamily.</text>
</comment>
<dbReference type="InterPro" id="IPR034714">
    <property type="entry name" value="TagA_TarA"/>
</dbReference>
<evidence type="ECO:0000256" key="2">
    <source>
        <dbReference type="ARBA" id="ARBA00022679"/>
    </source>
</evidence>
<keyword evidence="4 5" id="KW-0961">Cell wall biogenesis/degradation</keyword>
<name>A0A844FF15_9FIRM</name>
<reference evidence="7 8" key="1">
    <citation type="submission" date="2019-08" db="EMBL/GenBank/DDBJ databases">
        <title>In-depth cultivation of the pig gut microbiome towards novel bacterial diversity and tailored functional studies.</title>
        <authorList>
            <person name="Wylensek D."/>
            <person name="Hitch T.C.A."/>
            <person name="Clavel T."/>
        </authorList>
    </citation>
    <scope>NUCLEOTIDE SEQUENCE [LARGE SCALE GENOMIC DNA]</scope>
    <source>
        <strain evidence="7 8">Med78-601-WT-4W-RMD-3</strain>
    </source>
</reference>
<keyword evidence="2 5" id="KW-0808">Transferase</keyword>
<dbReference type="EMBL" id="VULR01000002">
    <property type="protein sequence ID" value="MSS42516.1"/>
    <property type="molecule type" value="Genomic_DNA"/>
</dbReference>
<protein>
    <recommendedName>
        <fullName evidence="5">N-acetylglucosaminyldiphosphoundecaprenol N-acetyl-beta-D-mannosaminyltransferase</fullName>
        <ecNumber evidence="5">2.4.1.187</ecNumber>
    </recommendedName>
    <alternativeName>
        <fullName evidence="5">N-acetylmannosaminyltransferase</fullName>
    </alternativeName>
    <alternativeName>
        <fullName evidence="5">UDP-N-acetylmannosamine transferase</fullName>
    </alternativeName>
    <alternativeName>
        <fullName evidence="5">UDP-N-acetylmannosamine:N-acetylglucosaminyl pyrophosphorylundecaprenol N-acetylmannosaminyltransferase</fullName>
    </alternativeName>
</protein>
<evidence type="ECO:0000313" key="9">
    <source>
        <dbReference type="Proteomes" id="UP001108123"/>
    </source>
</evidence>
<dbReference type="PANTHER" id="PTHR34136:SF1">
    <property type="entry name" value="UDP-N-ACETYL-D-MANNOSAMINURONIC ACID TRANSFERASE"/>
    <property type="match status" value="1"/>
</dbReference>
<dbReference type="AlphaFoldDB" id="A0A844FF15"/>
<dbReference type="GO" id="GO:0019350">
    <property type="term" value="P:teichoic acid biosynthetic process"/>
    <property type="evidence" value="ECO:0007669"/>
    <property type="project" value="UniProtKB-UniRule"/>
</dbReference>
<keyword evidence="3 5" id="KW-0777">Teichoic acid biosynthesis</keyword>
<evidence type="ECO:0000256" key="3">
    <source>
        <dbReference type="ARBA" id="ARBA00022944"/>
    </source>
</evidence>
<reference evidence="6" key="2">
    <citation type="submission" date="2022-01" db="EMBL/GenBank/DDBJ databases">
        <title>Collection of gut derived symbiotic bacterial strains cultured from healthy donors.</title>
        <authorList>
            <person name="Lin H."/>
            <person name="Kohout C."/>
            <person name="Waligurski E."/>
            <person name="Pamer E.G."/>
        </authorList>
    </citation>
    <scope>NUCLEOTIDE SEQUENCE</scope>
    <source>
        <strain evidence="6">MSK.14.39</strain>
    </source>
</reference>
<accession>A0A844FF15</accession>
<sequence length="251" mass="28424">MENIKIFGTRVDKVTLEKAIEMVEEFLQGDRLKTIYTPNTEIIMAAKEDEDLKEILNNGDMIIPDGIGLIYASKIKKKPLPERVTGFDLSMKMIELANRKGYSIFLLGGEEGIAKKAGEIIIRNNPNVKIAGYNNGYFKGAHIGLKGHEEELEVLDKINKANPDILFVGFGAPKQEKWIDLYKDRLNCKVAIGNGGTMDILAGKVKRAPEIYQRLGLEWFYRLIKEPSRIKRQVVLPRFMLKVIFGKNVVE</sequence>
<evidence type="ECO:0000313" key="8">
    <source>
        <dbReference type="Proteomes" id="UP000462760"/>
    </source>
</evidence>
<dbReference type="CDD" id="cd06533">
    <property type="entry name" value="Glyco_transf_WecG_TagA"/>
    <property type="match status" value="1"/>
</dbReference>
<proteinExistence type="inferred from homology"/>
<dbReference type="Pfam" id="PF03808">
    <property type="entry name" value="Glyco_tran_WecG"/>
    <property type="match status" value="1"/>
</dbReference>
<dbReference type="RefSeq" id="WP_154482392.1">
    <property type="nucleotide sequence ID" value="NZ_JAHLOA010000002.1"/>
</dbReference>
<keyword evidence="9" id="KW-1185">Reference proteome</keyword>
<comment type="catalytic activity">
    <reaction evidence="5">
        <text>UDP-N-acetyl-alpha-D-mannosamine + N-acetyl-alpha-D-glucosaminyl-di-trans,octa-cis-undecaprenyl diphosphate = N-acetyl-beta-D-mannosaminyl-(1-&gt;4)-N-acetyl-alpha-D-glucosaminyl di-trans,octa-cis-undecaprenyl diphosphate + UDP + H(+)</text>
        <dbReference type="Rhea" id="RHEA:16053"/>
        <dbReference type="ChEBI" id="CHEBI:15378"/>
        <dbReference type="ChEBI" id="CHEBI:58223"/>
        <dbReference type="ChEBI" id="CHEBI:62959"/>
        <dbReference type="ChEBI" id="CHEBI:68623"/>
        <dbReference type="ChEBI" id="CHEBI:132210"/>
        <dbReference type="EC" id="2.4.1.187"/>
    </reaction>
</comment>
<dbReference type="NCBIfam" id="TIGR00696">
    <property type="entry name" value="wecG_tagA_cpsF"/>
    <property type="match status" value="1"/>
</dbReference>
<gene>
    <name evidence="7" type="ORF">FYJ27_02025</name>
    <name evidence="6" type="ORF">L0P62_01330</name>
</gene>
<comment type="function">
    <text evidence="5">Catalyzes the conversion of GlcNAc-PP-undecaprenol into ManNAc-GlcNAc-PP-undecaprenol, the first committed lipid intermediate in the de novo synthesis of teichoic acid.</text>
</comment>
<dbReference type="EMBL" id="JAKNID010000003">
    <property type="protein sequence ID" value="MCG4564082.1"/>
    <property type="molecule type" value="Genomic_DNA"/>
</dbReference>
<evidence type="ECO:0000256" key="1">
    <source>
        <dbReference type="ARBA" id="ARBA00022676"/>
    </source>
</evidence>
<evidence type="ECO:0000313" key="6">
    <source>
        <dbReference type="EMBL" id="MCG4564082.1"/>
    </source>
</evidence>
<dbReference type="Proteomes" id="UP000462760">
    <property type="component" value="Unassembled WGS sequence"/>
</dbReference>
<organism evidence="7 8">
    <name type="scientific">Anaerosalibacter bizertensis</name>
    <dbReference type="NCBI Taxonomy" id="932217"/>
    <lineage>
        <taxon>Bacteria</taxon>
        <taxon>Bacillati</taxon>
        <taxon>Bacillota</taxon>
        <taxon>Tissierellia</taxon>
        <taxon>Tissierellales</taxon>
        <taxon>Sporanaerobacteraceae</taxon>
        <taxon>Anaerosalibacter</taxon>
    </lineage>
</organism>
<comment type="pathway">
    <text evidence="5">Cell wall biogenesis; teichoic acid biosynthesis.</text>
</comment>
<dbReference type="EC" id="2.4.1.187" evidence="5"/>
<evidence type="ECO:0000256" key="4">
    <source>
        <dbReference type="ARBA" id="ARBA00023316"/>
    </source>
</evidence>
<dbReference type="GO" id="GO:0071555">
    <property type="term" value="P:cell wall organization"/>
    <property type="evidence" value="ECO:0007669"/>
    <property type="project" value="UniProtKB-KW"/>
</dbReference>
<evidence type="ECO:0000256" key="5">
    <source>
        <dbReference type="HAMAP-Rule" id="MF_02070"/>
    </source>
</evidence>
<keyword evidence="1 5" id="KW-0328">Glycosyltransferase</keyword>
<dbReference type="PANTHER" id="PTHR34136">
    <property type="match status" value="1"/>
</dbReference>
<dbReference type="HAMAP" id="MF_02070">
    <property type="entry name" value="TagA_TarA"/>
    <property type="match status" value="1"/>
</dbReference>
<dbReference type="OrthoDB" id="9771846at2"/>
<comment type="caution">
    <text evidence="7">The sequence shown here is derived from an EMBL/GenBank/DDBJ whole genome shotgun (WGS) entry which is preliminary data.</text>
</comment>
<dbReference type="InterPro" id="IPR004629">
    <property type="entry name" value="WecG_TagA_CpsF"/>
</dbReference>
<dbReference type="Proteomes" id="UP001108123">
    <property type="component" value="Unassembled WGS sequence"/>
</dbReference>
<dbReference type="UniPathway" id="UPA00632"/>
<dbReference type="GO" id="GO:0047244">
    <property type="term" value="F:N-acetylglucosaminyldiphosphoundecaprenol N-acetyl-beta-D-mannosaminyltransferase activity"/>
    <property type="evidence" value="ECO:0007669"/>
    <property type="project" value="UniProtKB-UniRule"/>
</dbReference>
<evidence type="ECO:0000313" key="7">
    <source>
        <dbReference type="EMBL" id="MSS42516.1"/>
    </source>
</evidence>